<dbReference type="Gene3D" id="3.50.50.60">
    <property type="entry name" value="FAD/NAD(P)-binding domain"/>
    <property type="match status" value="2"/>
</dbReference>
<keyword evidence="1" id="KW-0285">Flavoprotein</keyword>
<keyword evidence="2" id="KW-0560">Oxidoreductase</keyword>
<dbReference type="SUPFAM" id="SSF51905">
    <property type="entry name" value="FAD/NAD(P)-binding domain"/>
    <property type="match status" value="2"/>
</dbReference>
<dbReference type="Pfam" id="PF07992">
    <property type="entry name" value="Pyr_redox_2"/>
    <property type="match status" value="1"/>
</dbReference>
<dbReference type="GO" id="GO:0004791">
    <property type="term" value="F:thioredoxin-disulfide reductase (NADPH) activity"/>
    <property type="evidence" value="ECO:0007669"/>
    <property type="project" value="UniProtKB-EC"/>
</dbReference>
<proteinExistence type="predicted"/>
<dbReference type="PANTHER" id="PTHR48105">
    <property type="entry name" value="THIOREDOXIN REDUCTASE 1-RELATED-RELATED"/>
    <property type="match status" value="1"/>
</dbReference>
<name>A0A975S8B0_9MICC</name>
<organism evidence="5 6">
    <name type="scientific">Arthrobacter sunyaminii</name>
    <dbReference type="NCBI Taxonomy" id="2816859"/>
    <lineage>
        <taxon>Bacteria</taxon>
        <taxon>Bacillati</taxon>
        <taxon>Actinomycetota</taxon>
        <taxon>Actinomycetes</taxon>
        <taxon>Micrococcales</taxon>
        <taxon>Micrococcaceae</taxon>
        <taxon>Arthrobacter</taxon>
    </lineage>
</organism>
<dbReference type="PRINTS" id="PR00368">
    <property type="entry name" value="FADPNR"/>
</dbReference>
<keyword evidence="6" id="KW-1185">Reference proteome</keyword>
<evidence type="ECO:0000256" key="1">
    <source>
        <dbReference type="ARBA" id="ARBA00022630"/>
    </source>
</evidence>
<evidence type="ECO:0000256" key="2">
    <source>
        <dbReference type="ARBA" id="ARBA00023002"/>
    </source>
</evidence>
<evidence type="ECO:0000313" key="6">
    <source>
        <dbReference type="Proteomes" id="UP000680588"/>
    </source>
</evidence>
<reference evidence="5" key="1">
    <citation type="submission" date="2021-06" db="EMBL/GenBank/DDBJ databases">
        <title>Novel species in genus Arthrobacter.</title>
        <authorList>
            <person name="Zhang G."/>
        </authorList>
    </citation>
    <scope>NUCLEOTIDE SEQUENCE</scope>
    <source>
        <strain evidence="5">Zg-ZUI122</strain>
    </source>
</reference>
<dbReference type="EMBL" id="CP076456">
    <property type="protein sequence ID" value="QWQ37661.1"/>
    <property type="molecule type" value="Genomic_DNA"/>
</dbReference>
<evidence type="ECO:0000256" key="3">
    <source>
        <dbReference type="ARBA" id="ARBA00048132"/>
    </source>
</evidence>
<dbReference type="AlphaFoldDB" id="A0A975S8B0"/>
<evidence type="ECO:0000259" key="4">
    <source>
        <dbReference type="Pfam" id="PF07992"/>
    </source>
</evidence>
<dbReference type="KEGG" id="asun:KG104_08105"/>
<dbReference type="RefSeq" id="WP_207346675.1">
    <property type="nucleotide sequence ID" value="NZ_CP076456.1"/>
</dbReference>
<dbReference type="Proteomes" id="UP000680588">
    <property type="component" value="Chromosome"/>
</dbReference>
<protein>
    <submittedName>
        <fullName evidence="5">NAD(P)/FAD-dependent oxidoreductase</fullName>
    </submittedName>
</protein>
<dbReference type="InterPro" id="IPR036188">
    <property type="entry name" value="FAD/NAD-bd_sf"/>
</dbReference>
<dbReference type="InterPro" id="IPR023753">
    <property type="entry name" value="FAD/NAD-binding_dom"/>
</dbReference>
<accession>A0A975S8B0</accession>
<dbReference type="InterPro" id="IPR050097">
    <property type="entry name" value="Ferredoxin-NADP_redctase_2"/>
</dbReference>
<comment type="catalytic activity">
    <reaction evidence="3">
        <text>[thioredoxin]-dithiol + NADP(+) = [thioredoxin]-disulfide + NADPH + H(+)</text>
        <dbReference type="Rhea" id="RHEA:20345"/>
        <dbReference type="Rhea" id="RHEA-COMP:10698"/>
        <dbReference type="Rhea" id="RHEA-COMP:10700"/>
        <dbReference type="ChEBI" id="CHEBI:15378"/>
        <dbReference type="ChEBI" id="CHEBI:29950"/>
        <dbReference type="ChEBI" id="CHEBI:50058"/>
        <dbReference type="ChEBI" id="CHEBI:57783"/>
        <dbReference type="ChEBI" id="CHEBI:58349"/>
        <dbReference type="EC" id="1.8.1.9"/>
    </reaction>
</comment>
<feature type="domain" description="FAD/NAD(P)-binding" evidence="4">
    <location>
        <begin position="15"/>
        <end position="299"/>
    </location>
</feature>
<sequence length="332" mass="33739">MDTAVDRNAESGGRFDVVVIGGAAAGLSGALALALARRSVLVVDAGEPRNAPAAHIHNYLGREGAAPADLYSAGRDEVRSYGGTVRTGRITSVTRGADGGFLAQLADGERVHARRVLAASGVADILPDLPGIEERWGTAVLHCPYCHGWEVRDKAIGILATDIAAAMHQALLWRQWSADVVLFLHTAGTPDAAQAEQLAARGIRTVTGEVTAVEGAAGAGIRLAAGELVNRDALVVFSRLQARAGYLAELGIVPANQYMGEVVFGTAVPVDFTGATPVPGVYAAGNLAAPSAQVMAAAAAGLMAGAAINGDLAAEETALAVEAARARPGSAA</sequence>
<evidence type="ECO:0000313" key="5">
    <source>
        <dbReference type="EMBL" id="QWQ37661.1"/>
    </source>
</evidence>
<gene>
    <name evidence="5" type="ORF">KG104_08105</name>
</gene>